<dbReference type="InterPro" id="IPR000843">
    <property type="entry name" value="HTH_LacI"/>
</dbReference>
<evidence type="ECO:0000259" key="5">
    <source>
        <dbReference type="PROSITE" id="PS50932"/>
    </source>
</evidence>
<evidence type="ECO:0000313" key="7">
    <source>
        <dbReference type="Proteomes" id="UP000305848"/>
    </source>
</evidence>
<dbReference type="InterPro" id="IPR028082">
    <property type="entry name" value="Peripla_BP_I"/>
</dbReference>
<dbReference type="RefSeq" id="WP_137260256.1">
    <property type="nucleotide sequence ID" value="NZ_SZQL01000001.1"/>
</dbReference>
<keyword evidence="1" id="KW-0678">Repressor</keyword>
<keyword evidence="7" id="KW-1185">Reference proteome</keyword>
<accession>A0A4U3LD61</accession>
<dbReference type="SUPFAM" id="SSF53822">
    <property type="entry name" value="Periplasmic binding protein-like I"/>
    <property type="match status" value="1"/>
</dbReference>
<dbReference type="Pfam" id="PF13377">
    <property type="entry name" value="Peripla_BP_3"/>
    <property type="match status" value="1"/>
</dbReference>
<dbReference type="GO" id="GO:0000976">
    <property type="term" value="F:transcription cis-regulatory region binding"/>
    <property type="evidence" value="ECO:0007669"/>
    <property type="project" value="TreeGrafter"/>
</dbReference>
<name>A0A4U3LD61_9BACT</name>
<dbReference type="SUPFAM" id="SSF47413">
    <property type="entry name" value="lambda repressor-like DNA-binding domains"/>
    <property type="match status" value="1"/>
</dbReference>
<evidence type="ECO:0000256" key="2">
    <source>
        <dbReference type="ARBA" id="ARBA00023015"/>
    </source>
</evidence>
<comment type="caution">
    <text evidence="6">The sequence shown here is derived from an EMBL/GenBank/DDBJ whole genome shotgun (WGS) entry which is preliminary data.</text>
</comment>
<dbReference type="OrthoDB" id="9803256at2"/>
<evidence type="ECO:0000256" key="1">
    <source>
        <dbReference type="ARBA" id="ARBA00022491"/>
    </source>
</evidence>
<dbReference type="GO" id="GO:0003700">
    <property type="term" value="F:DNA-binding transcription factor activity"/>
    <property type="evidence" value="ECO:0007669"/>
    <property type="project" value="TreeGrafter"/>
</dbReference>
<dbReference type="Gene3D" id="3.40.50.2300">
    <property type="match status" value="2"/>
</dbReference>
<evidence type="ECO:0000313" key="6">
    <source>
        <dbReference type="EMBL" id="TKK72016.1"/>
    </source>
</evidence>
<organism evidence="6 7">
    <name type="scientific">Ilyomonas limi</name>
    <dbReference type="NCBI Taxonomy" id="2575867"/>
    <lineage>
        <taxon>Bacteria</taxon>
        <taxon>Pseudomonadati</taxon>
        <taxon>Bacteroidota</taxon>
        <taxon>Chitinophagia</taxon>
        <taxon>Chitinophagales</taxon>
        <taxon>Chitinophagaceae</taxon>
        <taxon>Ilyomonas</taxon>
    </lineage>
</organism>
<keyword evidence="4" id="KW-0804">Transcription</keyword>
<dbReference type="Pfam" id="PF00356">
    <property type="entry name" value="LacI"/>
    <property type="match status" value="1"/>
</dbReference>
<sequence length="344" mass="38158">MEKKIALKDVARHVGVSAALVSYVLNGKEKEARVSPEMSSKIRKAAAELNYQPNVIAKSLKIGKTNTIGLIVADISNPFFSSIARIIEDEAKKHGYIVIFGSSDESADKQQDLIDVMLNRLVDAFIIAPSAGTEKQIKELKKRNVPVILIDRYFPGMEADCVHINNFQAANKAVQHLIKNKRSKIAMLAYDSQLPHMQERKEGYKAALKENALRFKNSWLLEASYQNIEQDVAKKMSALLQPLQVDAFFFATNSLAVAGLKKINECGIKVPEELAIISFDESDAFDFFYSPVTYVSQSVADIGKEAVKLVVSRLHNKTAKAANVIVEAKLIVRESCGSKTKKKK</sequence>
<keyword evidence="3" id="KW-0238">DNA-binding</keyword>
<dbReference type="CDD" id="cd01392">
    <property type="entry name" value="HTH_LacI"/>
    <property type="match status" value="1"/>
</dbReference>
<dbReference type="InterPro" id="IPR010982">
    <property type="entry name" value="Lambda_DNA-bd_dom_sf"/>
</dbReference>
<keyword evidence="2" id="KW-0805">Transcription regulation</keyword>
<dbReference type="Proteomes" id="UP000305848">
    <property type="component" value="Unassembled WGS sequence"/>
</dbReference>
<dbReference type="CDD" id="cd19977">
    <property type="entry name" value="PBP1_EndR-like"/>
    <property type="match status" value="1"/>
</dbReference>
<feature type="domain" description="HTH lacI-type" evidence="5">
    <location>
        <begin position="7"/>
        <end position="62"/>
    </location>
</feature>
<dbReference type="AlphaFoldDB" id="A0A4U3LD61"/>
<dbReference type="PANTHER" id="PTHR30146">
    <property type="entry name" value="LACI-RELATED TRANSCRIPTIONAL REPRESSOR"/>
    <property type="match status" value="1"/>
</dbReference>
<evidence type="ECO:0000256" key="3">
    <source>
        <dbReference type="ARBA" id="ARBA00023125"/>
    </source>
</evidence>
<reference evidence="6 7" key="1">
    <citation type="submission" date="2019-05" db="EMBL/GenBank/DDBJ databases">
        <title>Panacibacter sp. strain 17mud1-8 Genome sequencing and assembly.</title>
        <authorList>
            <person name="Chhetri G."/>
        </authorList>
    </citation>
    <scope>NUCLEOTIDE SEQUENCE [LARGE SCALE GENOMIC DNA]</scope>
    <source>
        <strain evidence="6 7">17mud1-8</strain>
    </source>
</reference>
<dbReference type="PANTHER" id="PTHR30146:SF148">
    <property type="entry name" value="HTH-TYPE TRANSCRIPTIONAL REPRESSOR PURR-RELATED"/>
    <property type="match status" value="1"/>
</dbReference>
<proteinExistence type="predicted"/>
<evidence type="ECO:0000256" key="4">
    <source>
        <dbReference type="ARBA" id="ARBA00023163"/>
    </source>
</evidence>
<dbReference type="Gene3D" id="1.10.260.40">
    <property type="entry name" value="lambda repressor-like DNA-binding domains"/>
    <property type="match status" value="1"/>
</dbReference>
<protein>
    <submittedName>
        <fullName evidence="6">LacI family transcriptional regulator</fullName>
    </submittedName>
</protein>
<dbReference type="EMBL" id="SZQL01000001">
    <property type="protein sequence ID" value="TKK72016.1"/>
    <property type="molecule type" value="Genomic_DNA"/>
</dbReference>
<dbReference type="InterPro" id="IPR046335">
    <property type="entry name" value="LacI/GalR-like_sensor"/>
</dbReference>
<gene>
    <name evidence="6" type="ORF">FC093_03115</name>
</gene>
<dbReference type="SMART" id="SM00354">
    <property type="entry name" value="HTH_LACI"/>
    <property type="match status" value="1"/>
</dbReference>
<dbReference type="PROSITE" id="PS50932">
    <property type="entry name" value="HTH_LACI_2"/>
    <property type="match status" value="1"/>
</dbReference>